<dbReference type="Proteomes" id="UP000287519">
    <property type="component" value="Unassembled WGS sequence"/>
</dbReference>
<comment type="caution">
    <text evidence="1">The sequence shown here is derived from an EMBL/GenBank/DDBJ whole genome shotgun (WGS) entry which is preliminary data.</text>
</comment>
<organism evidence="1 2">
    <name type="scientific">Rhodococcus wratislaviensis</name>
    <name type="common">Tsukamurella wratislaviensis</name>
    <dbReference type="NCBI Taxonomy" id="44752"/>
    <lineage>
        <taxon>Bacteria</taxon>
        <taxon>Bacillati</taxon>
        <taxon>Actinomycetota</taxon>
        <taxon>Actinomycetes</taxon>
        <taxon>Mycobacteriales</taxon>
        <taxon>Nocardiaceae</taxon>
        <taxon>Rhodococcus</taxon>
    </lineage>
</organism>
<dbReference type="AlphaFoldDB" id="A0A402C338"/>
<proteinExistence type="predicted"/>
<sequence>MVGSLWFGRCVAGELDWMIVAGVVWGSRSFAAPAGTIESD</sequence>
<evidence type="ECO:0000313" key="2">
    <source>
        <dbReference type="Proteomes" id="UP000287519"/>
    </source>
</evidence>
<reference evidence="1 2" key="1">
    <citation type="submission" date="2018-11" db="EMBL/GenBank/DDBJ databases">
        <title>Microbial catabolism of amino acid.</title>
        <authorList>
            <person name="Hibi M."/>
            <person name="Ogawa J."/>
        </authorList>
    </citation>
    <scope>NUCLEOTIDE SEQUENCE [LARGE SCALE GENOMIC DNA]</scope>
    <source>
        <strain evidence="1 2">C31-06</strain>
    </source>
</reference>
<name>A0A402C338_RHOWR</name>
<accession>A0A402C338</accession>
<evidence type="ECO:0000313" key="1">
    <source>
        <dbReference type="EMBL" id="GCE38016.1"/>
    </source>
</evidence>
<keyword evidence="2" id="KW-1185">Reference proteome</keyword>
<dbReference type="EMBL" id="BHYM01000013">
    <property type="protein sequence ID" value="GCE38016.1"/>
    <property type="molecule type" value="Genomic_DNA"/>
</dbReference>
<gene>
    <name evidence="1" type="ORF">Rhow_000900</name>
</gene>
<protein>
    <submittedName>
        <fullName evidence="1">Uncharacterized protein</fullName>
    </submittedName>
</protein>